<accession>A0A9Q3D4F5</accession>
<feature type="region of interest" description="Disordered" evidence="9">
    <location>
        <begin position="1151"/>
        <end position="1170"/>
    </location>
</feature>
<keyword evidence="14" id="KW-1185">Reference proteome</keyword>
<evidence type="ECO:0000256" key="1">
    <source>
        <dbReference type="ARBA" id="ARBA00004586"/>
    </source>
</evidence>
<evidence type="ECO:0000256" key="10">
    <source>
        <dbReference type="SAM" id="Phobius"/>
    </source>
</evidence>
<feature type="compositionally biased region" description="Low complexity" evidence="9">
    <location>
        <begin position="563"/>
        <end position="581"/>
    </location>
</feature>
<feature type="region of interest" description="Disordered" evidence="9">
    <location>
        <begin position="687"/>
        <end position="835"/>
    </location>
</feature>
<dbReference type="GO" id="GO:0032865">
    <property type="term" value="C:ERMES complex"/>
    <property type="evidence" value="ECO:0007669"/>
    <property type="project" value="TreeGrafter"/>
</dbReference>
<dbReference type="SMART" id="SM00233">
    <property type="entry name" value="PH"/>
    <property type="match status" value="1"/>
</dbReference>
<organism evidence="13 14">
    <name type="scientific">Austropuccinia psidii MF-1</name>
    <dbReference type="NCBI Taxonomy" id="1389203"/>
    <lineage>
        <taxon>Eukaryota</taxon>
        <taxon>Fungi</taxon>
        <taxon>Dikarya</taxon>
        <taxon>Basidiomycota</taxon>
        <taxon>Pucciniomycotina</taxon>
        <taxon>Pucciniomycetes</taxon>
        <taxon>Pucciniales</taxon>
        <taxon>Sphaerophragmiaceae</taxon>
        <taxon>Austropuccinia</taxon>
    </lineage>
</organism>
<feature type="compositionally biased region" description="Low complexity" evidence="9">
    <location>
        <begin position="1022"/>
        <end position="1040"/>
    </location>
</feature>
<dbReference type="PROSITE" id="PS50003">
    <property type="entry name" value="PH_DOMAIN"/>
    <property type="match status" value="1"/>
</dbReference>
<dbReference type="PANTHER" id="PTHR13466:SF19">
    <property type="entry name" value="NUCLEUS-VACUOLE JUNCTION PROTEIN 2"/>
    <property type="match status" value="1"/>
</dbReference>
<keyword evidence="5 10" id="KW-1133">Transmembrane helix</keyword>
<dbReference type="InterPro" id="IPR031468">
    <property type="entry name" value="SMP_LBD"/>
</dbReference>
<sequence>MIIFYLSIYILGGLTLLPLSLLTLFIWIHLNLLLQQHRHRQQNHQNQNQNHQNQNQNHQNQNQNQSQNQSDESDQNDQNDQDPSNSKIPISPSQTSSSQSDLPKLFRSGWLTIRQSYEPSQNVENSTYMALITNSYKSFLVQRSKDNSKRPRQKDHFFVVLKHNVLFLYEDEDQSNCTATIQINAYDIILHPQTDIDGELFIKRRSICLRPSIHPYLNQNSNHHNNINLNQLKPNLTSPSNDQLNPSNQIKSNHQSLPKTLPWFIFTKTNIEKEDWYHALIAASKLSSPNPKITWLNDASLFDPQDMAKLVDGIDQQPDHLSTRWLNAILGRLFLSSYKTDALENWLIDRIMKKLNKVQTPSFLSSIQVREVNVGSTTPFLSKPILKELTPEGEASLEVQIDYKGQFRITIEAIATINLGARFKPYTVNLVLAVILKELSGTMILKIKKPPSNRLWFGFTVMPHLVFELEPVVSTRQIKWALILKPIEARIREVVMESIVYPHLDDLVFFNSQSYAQLGGIWADAARKDTLINNLDNHQPSDVLPNGDQPKDSTSEQSSSHPNLTSHSNSTFSNSNLSITSALQDNHQTPDGLRQRSSIKPLIESDNSSETIQQTIMDPTRSPSILSPNSAENKRNSWFSSTRRQETFNSSSNPISPFSNTKTRLGQPSSSDIEADAVTKLKQVLRARSDSTKISPTIDPDGNLPSNSNESLPNHPSIQSDQIESDSSNLLFSSTSSSLPIENQSQTTTKPITTSPQSSHHNTLNSTSTQTNLATSNPDTLYPNHIENHSSLRRLPPRHPQTLPTTILPPPQRSDSIASSPSHSITQHSSSSGSILNQLRTRATDKEALTASVIQARDVVKKWGASWASKRKTSHANLTYAYNSGFNPISLDNTLINEDDSKSPNNPLNDVNSLPDHLDMDIPSNEHHRLVTQTSSINLSEYSQSNRSYRAHRALVEKREDEEQSLISKRPSSPSFSDVTNTELQREPSNSKSNTASLNDDGTVGKRNRIFSSKGHFIPAAPQSTTGLSLPSSQLGGSPSHPSDPTTNLSREVFDQLTLSPSNDSNQISTTITPLITNPQTTFSTNSNVLSESLSYKPAPMMIIPGIKDSSHRFGIGSDSLSKNFNQVKDLNQKIIDTPNKLNLTRTNSGLSDQLASSSSASSLKEGKSSTLYDKQKQCVQLTEIEQAKANENDDDDQVGHCQQEVEIKQNNNAGNESIKSQSPQSIKFKVNQNLDEDGNDMDCQINTHKVQDLVENNNNPNARDKILNHEDVNQNDHRQDLESKKDNASGL</sequence>
<feature type="region of interest" description="Disordered" evidence="9">
    <location>
        <begin position="957"/>
        <end position="1048"/>
    </location>
</feature>
<comment type="caution">
    <text evidence="13">The sequence shown here is derived from an EMBL/GenBank/DDBJ whole genome shotgun (WGS) entry which is preliminary data.</text>
</comment>
<protein>
    <recommendedName>
        <fullName evidence="15">SMP-LTD domain-containing protein</fullName>
    </recommendedName>
</protein>
<feature type="compositionally biased region" description="Acidic residues" evidence="9">
    <location>
        <begin position="71"/>
        <end position="80"/>
    </location>
</feature>
<feature type="compositionally biased region" description="Low complexity" evidence="9">
    <location>
        <begin position="703"/>
        <end position="739"/>
    </location>
</feature>
<evidence type="ECO:0000256" key="3">
    <source>
        <dbReference type="ARBA" id="ARBA00022692"/>
    </source>
</evidence>
<feature type="domain" description="SMP-LTD" evidence="12">
    <location>
        <begin position="319"/>
        <end position="510"/>
    </location>
</feature>
<keyword evidence="2" id="KW-0813">Transport</keyword>
<evidence type="ECO:0000256" key="2">
    <source>
        <dbReference type="ARBA" id="ARBA00022448"/>
    </source>
</evidence>
<dbReference type="EMBL" id="AVOT02013034">
    <property type="protein sequence ID" value="MBW0495322.1"/>
    <property type="molecule type" value="Genomic_DNA"/>
</dbReference>
<dbReference type="Proteomes" id="UP000765509">
    <property type="component" value="Unassembled WGS sequence"/>
</dbReference>
<gene>
    <name evidence="13" type="ORF">O181_035037</name>
</gene>
<evidence type="ECO:0000313" key="14">
    <source>
        <dbReference type="Proteomes" id="UP000765509"/>
    </source>
</evidence>
<dbReference type="GO" id="GO:0015914">
    <property type="term" value="P:phospholipid transport"/>
    <property type="evidence" value="ECO:0007669"/>
    <property type="project" value="TreeGrafter"/>
</dbReference>
<feature type="transmembrane region" description="Helical" evidence="10">
    <location>
        <begin position="7"/>
        <end position="30"/>
    </location>
</feature>
<evidence type="ECO:0000256" key="8">
    <source>
        <dbReference type="ARBA" id="ARBA00023136"/>
    </source>
</evidence>
<dbReference type="SUPFAM" id="SSF50729">
    <property type="entry name" value="PH domain-like"/>
    <property type="match status" value="1"/>
</dbReference>
<feature type="compositionally biased region" description="Polar residues" evidence="9">
    <location>
        <begin position="740"/>
        <end position="756"/>
    </location>
</feature>
<dbReference type="OrthoDB" id="26740at2759"/>
<feature type="region of interest" description="Disordered" evidence="9">
    <location>
        <begin position="1254"/>
        <end position="1292"/>
    </location>
</feature>
<dbReference type="PROSITE" id="PS51847">
    <property type="entry name" value="SMP"/>
    <property type="match status" value="1"/>
</dbReference>
<keyword evidence="4" id="KW-0256">Endoplasmic reticulum</keyword>
<feature type="region of interest" description="Disordered" evidence="9">
    <location>
        <begin position="233"/>
        <end position="253"/>
    </location>
</feature>
<dbReference type="InterPro" id="IPR019411">
    <property type="entry name" value="MMM1_dom"/>
</dbReference>
<feature type="compositionally biased region" description="Low complexity" evidence="9">
    <location>
        <begin position="81"/>
        <end position="100"/>
    </location>
</feature>
<dbReference type="InterPro" id="IPR001849">
    <property type="entry name" value="PH_domain"/>
</dbReference>
<feature type="region of interest" description="Disordered" evidence="9">
    <location>
        <begin position="896"/>
        <end position="922"/>
    </location>
</feature>
<reference evidence="13" key="1">
    <citation type="submission" date="2021-03" db="EMBL/GenBank/DDBJ databases">
        <title>Draft genome sequence of rust myrtle Austropuccinia psidii MF-1, a brazilian biotype.</title>
        <authorList>
            <person name="Quecine M.C."/>
            <person name="Pachon D.M.R."/>
            <person name="Bonatelli M.L."/>
            <person name="Correr F.H."/>
            <person name="Franceschini L.M."/>
            <person name="Leite T.F."/>
            <person name="Margarido G.R.A."/>
            <person name="Almeida C.A."/>
            <person name="Ferrarezi J.A."/>
            <person name="Labate C.A."/>
        </authorList>
    </citation>
    <scope>NUCLEOTIDE SEQUENCE</scope>
    <source>
        <strain evidence="13">MF-1</strain>
    </source>
</reference>
<evidence type="ECO:0008006" key="15">
    <source>
        <dbReference type="Google" id="ProtNLM"/>
    </source>
</evidence>
<evidence type="ECO:0000256" key="4">
    <source>
        <dbReference type="ARBA" id="ARBA00022824"/>
    </source>
</evidence>
<evidence type="ECO:0000256" key="9">
    <source>
        <dbReference type="SAM" id="MobiDB-lite"/>
    </source>
</evidence>
<evidence type="ECO:0000256" key="6">
    <source>
        <dbReference type="ARBA" id="ARBA00023055"/>
    </source>
</evidence>
<feature type="compositionally biased region" description="Polar residues" evidence="9">
    <location>
        <begin position="661"/>
        <end position="672"/>
    </location>
</feature>
<comment type="subcellular location">
    <subcellularLocation>
        <location evidence="1">Endoplasmic reticulum membrane</location>
    </subcellularLocation>
</comment>
<proteinExistence type="predicted"/>
<dbReference type="GO" id="GO:1990456">
    <property type="term" value="P:mitochondrion-endoplasmic reticulum membrane tethering"/>
    <property type="evidence" value="ECO:0007669"/>
    <property type="project" value="TreeGrafter"/>
</dbReference>
<dbReference type="CDD" id="cd21675">
    <property type="entry name" value="SMP_TEX2"/>
    <property type="match status" value="1"/>
</dbReference>
<feature type="compositionally biased region" description="Low complexity" evidence="9">
    <location>
        <begin position="757"/>
        <end position="777"/>
    </location>
</feature>
<feature type="compositionally biased region" description="Low complexity" evidence="9">
    <location>
        <begin position="43"/>
        <end position="70"/>
    </location>
</feature>
<feature type="region of interest" description="Disordered" evidence="9">
    <location>
        <begin position="41"/>
        <end position="102"/>
    </location>
</feature>
<dbReference type="Pfam" id="PF10296">
    <property type="entry name" value="MMM1"/>
    <property type="match status" value="1"/>
</dbReference>
<feature type="compositionally biased region" description="Polar residues" evidence="9">
    <location>
        <begin position="903"/>
        <end position="912"/>
    </location>
</feature>
<dbReference type="GO" id="GO:0008289">
    <property type="term" value="F:lipid binding"/>
    <property type="evidence" value="ECO:0007669"/>
    <property type="project" value="UniProtKB-KW"/>
</dbReference>
<feature type="compositionally biased region" description="Basic and acidic residues" evidence="9">
    <location>
        <begin position="1263"/>
        <end position="1292"/>
    </location>
</feature>
<keyword evidence="8 10" id="KW-0472">Membrane</keyword>
<evidence type="ECO:0000256" key="7">
    <source>
        <dbReference type="ARBA" id="ARBA00023121"/>
    </source>
</evidence>
<evidence type="ECO:0000313" key="13">
    <source>
        <dbReference type="EMBL" id="MBW0495322.1"/>
    </source>
</evidence>
<keyword evidence="7" id="KW-0446">Lipid-binding</keyword>
<dbReference type="GO" id="GO:0005789">
    <property type="term" value="C:endoplasmic reticulum membrane"/>
    <property type="evidence" value="ECO:0007669"/>
    <property type="project" value="UniProtKB-SubCell"/>
</dbReference>
<keyword evidence="6" id="KW-0445">Lipid transport</keyword>
<feature type="region of interest" description="Disordered" evidence="9">
    <location>
        <begin position="535"/>
        <end position="673"/>
    </location>
</feature>
<feature type="compositionally biased region" description="Polar residues" evidence="9">
    <location>
        <begin position="965"/>
        <end position="1000"/>
    </location>
</feature>
<feature type="compositionally biased region" description="Low complexity" evidence="9">
    <location>
        <begin position="648"/>
        <end position="660"/>
    </location>
</feature>
<feature type="domain" description="PH" evidence="11">
    <location>
        <begin position="133"/>
        <end position="285"/>
    </location>
</feature>
<keyword evidence="3 10" id="KW-0812">Transmembrane</keyword>
<evidence type="ECO:0000259" key="11">
    <source>
        <dbReference type="PROSITE" id="PS50003"/>
    </source>
</evidence>
<evidence type="ECO:0000256" key="5">
    <source>
        <dbReference type="ARBA" id="ARBA00022989"/>
    </source>
</evidence>
<name>A0A9Q3D4F5_9BASI</name>
<feature type="compositionally biased region" description="Polar residues" evidence="9">
    <location>
        <begin position="605"/>
        <end position="642"/>
    </location>
</feature>
<feature type="compositionally biased region" description="Low complexity" evidence="9">
    <location>
        <begin position="814"/>
        <end position="834"/>
    </location>
</feature>
<evidence type="ECO:0000259" key="12">
    <source>
        <dbReference type="PROSITE" id="PS51847"/>
    </source>
</evidence>
<dbReference type="PANTHER" id="PTHR13466">
    <property type="entry name" value="TEX2 PROTEIN-RELATED"/>
    <property type="match status" value="1"/>
</dbReference>
<feature type="compositionally biased region" description="Low complexity" evidence="9">
    <location>
        <begin position="1151"/>
        <end position="1164"/>
    </location>
</feature>